<dbReference type="Gene3D" id="1.25.40.10">
    <property type="entry name" value="Tetratricopeptide repeat domain"/>
    <property type="match status" value="1"/>
</dbReference>
<evidence type="ECO:0000313" key="4">
    <source>
        <dbReference type="Proteomes" id="UP000739538"/>
    </source>
</evidence>
<proteinExistence type="predicted"/>
<dbReference type="SUPFAM" id="SSF48452">
    <property type="entry name" value="TPR-like"/>
    <property type="match status" value="1"/>
</dbReference>
<evidence type="ECO:0000313" key="3">
    <source>
        <dbReference type="EMBL" id="MCA9758126.1"/>
    </source>
</evidence>
<organism evidence="3 4">
    <name type="scientific">Eiseniibacteriota bacterium</name>
    <dbReference type="NCBI Taxonomy" id="2212470"/>
    <lineage>
        <taxon>Bacteria</taxon>
        <taxon>Candidatus Eiseniibacteriota</taxon>
    </lineage>
</organism>
<dbReference type="EMBL" id="JAGQHS010000144">
    <property type="protein sequence ID" value="MCA9758126.1"/>
    <property type="molecule type" value="Genomic_DNA"/>
</dbReference>
<reference evidence="3" key="2">
    <citation type="journal article" date="2021" name="Microbiome">
        <title>Successional dynamics and alternative stable states in a saline activated sludge microbial community over 9 years.</title>
        <authorList>
            <person name="Wang Y."/>
            <person name="Ye J."/>
            <person name="Ju F."/>
            <person name="Liu L."/>
            <person name="Boyd J.A."/>
            <person name="Deng Y."/>
            <person name="Parks D.H."/>
            <person name="Jiang X."/>
            <person name="Yin X."/>
            <person name="Woodcroft B.J."/>
            <person name="Tyson G.W."/>
            <person name="Hugenholtz P."/>
            <person name="Polz M.F."/>
            <person name="Zhang T."/>
        </authorList>
    </citation>
    <scope>NUCLEOTIDE SEQUENCE</scope>
    <source>
        <strain evidence="3">HKST-UBA02</strain>
    </source>
</reference>
<protein>
    <submittedName>
        <fullName evidence="3">Tetratricopeptide repeat protein</fullName>
    </submittedName>
</protein>
<gene>
    <name evidence="3" type="ORF">KDA27_20195</name>
</gene>
<evidence type="ECO:0000256" key="1">
    <source>
        <dbReference type="PROSITE-ProRule" id="PRU00339"/>
    </source>
</evidence>
<sequence>MTPHGSSAAPGAAVGKGRTQSERLHGEHRRAVHEVGHLLASEGKFEAARKVFEGWLSLEPNDPYSHLALGWIHRQKGRRSEARASLRRVLERATDSSQRPSDAGSGTRDSSALPLDLGWRAALALAELEMEAGTPEVAAQVLGDRIRWSGGVIPHEIAGRVSMLLELASS</sequence>
<feature type="region of interest" description="Disordered" evidence="2">
    <location>
        <begin position="74"/>
        <end position="111"/>
    </location>
</feature>
<dbReference type="Pfam" id="PF14559">
    <property type="entry name" value="TPR_19"/>
    <property type="match status" value="1"/>
</dbReference>
<comment type="caution">
    <text evidence="3">The sequence shown here is derived from an EMBL/GenBank/DDBJ whole genome shotgun (WGS) entry which is preliminary data.</text>
</comment>
<dbReference type="InterPro" id="IPR019734">
    <property type="entry name" value="TPR_rpt"/>
</dbReference>
<feature type="region of interest" description="Disordered" evidence="2">
    <location>
        <begin position="1"/>
        <end position="24"/>
    </location>
</feature>
<reference evidence="3" key="1">
    <citation type="submission" date="2020-04" db="EMBL/GenBank/DDBJ databases">
        <authorList>
            <person name="Zhang T."/>
        </authorList>
    </citation>
    <scope>NUCLEOTIDE SEQUENCE</scope>
    <source>
        <strain evidence="3">HKST-UBA02</strain>
    </source>
</reference>
<evidence type="ECO:0000256" key="2">
    <source>
        <dbReference type="SAM" id="MobiDB-lite"/>
    </source>
</evidence>
<dbReference type="PROSITE" id="PS50005">
    <property type="entry name" value="TPR"/>
    <property type="match status" value="1"/>
</dbReference>
<dbReference type="Proteomes" id="UP000739538">
    <property type="component" value="Unassembled WGS sequence"/>
</dbReference>
<feature type="repeat" description="TPR" evidence="1">
    <location>
        <begin position="29"/>
        <end position="62"/>
    </location>
</feature>
<name>A0A956NFW7_UNCEI</name>
<feature type="compositionally biased region" description="Basic and acidic residues" evidence="2">
    <location>
        <begin position="78"/>
        <end position="94"/>
    </location>
</feature>
<keyword evidence="1" id="KW-0802">TPR repeat</keyword>
<dbReference type="AlphaFoldDB" id="A0A956NFW7"/>
<dbReference type="InterPro" id="IPR011990">
    <property type="entry name" value="TPR-like_helical_dom_sf"/>
</dbReference>
<accession>A0A956NFW7</accession>